<gene>
    <name evidence="1" type="ORF">OHAE_5197</name>
</gene>
<dbReference type="EMBL" id="OOFM01000003">
    <property type="protein sequence ID" value="SPL62590.1"/>
    <property type="molecule type" value="Genomic_DNA"/>
</dbReference>
<proteinExistence type="predicted"/>
<sequence length="80" mass="8715">MARELASDIEDIARTIAELALPGMRPKDLVDAVRKKHAAASKKEICRAAFYAVILAADEEPGRAEGLHEVASVTRNELDE</sequence>
<organism evidence="1 2">
    <name type="scientific">Ochrobactrum soli</name>
    <dbReference type="NCBI Taxonomy" id="2448455"/>
    <lineage>
        <taxon>Bacteria</taxon>
        <taxon>Pseudomonadati</taxon>
        <taxon>Pseudomonadota</taxon>
        <taxon>Alphaproteobacteria</taxon>
        <taxon>Hyphomicrobiales</taxon>
        <taxon>Brucellaceae</taxon>
        <taxon>Brucella/Ochrobactrum group</taxon>
        <taxon>Ochrobactrum</taxon>
    </lineage>
</organism>
<name>A0A2P9HFL0_9HYPH</name>
<protein>
    <submittedName>
        <fullName evidence="1">Uncharacterized protein</fullName>
    </submittedName>
</protein>
<accession>A0A2P9HFL0</accession>
<dbReference type="AlphaFoldDB" id="A0A2P9HFL0"/>
<evidence type="ECO:0000313" key="2">
    <source>
        <dbReference type="Proteomes" id="UP000246073"/>
    </source>
</evidence>
<evidence type="ECO:0000313" key="1">
    <source>
        <dbReference type="EMBL" id="SPL62590.1"/>
    </source>
</evidence>
<dbReference type="RefSeq" id="WP_109366697.1">
    <property type="nucleotide sequence ID" value="NZ_OOFM01000003.1"/>
</dbReference>
<reference evidence="2" key="1">
    <citation type="submission" date="2017-12" db="EMBL/GenBank/DDBJ databases">
        <authorList>
            <person name="Diaz M."/>
        </authorList>
    </citation>
    <scope>NUCLEOTIDE SEQUENCE [LARGE SCALE GENOMIC DNA]</scope>
    <source>
        <strain evidence="2">FI11154</strain>
    </source>
</reference>
<dbReference type="Proteomes" id="UP000246073">
    <property type="component" value="Unassembled WGS sequence"/>
</dbReference>